<proteinExistence type="predicted"/>
<name>A0A3M9NBH7_9BACT</name>
<keyword evidence="4" id="KW-1185">Reference proteome</keyword>
<evidence type="ECO:0000256" key="1">
    <source>
        <dbReference type="SAM" id="SignalP"/>
    </source>
</evidence>
<feature type="chain" id="PRO_5018280689" evidence="1">
    <location>
        <begin position="23"/>
        <end position="177"/>
    </location>
</feature>
<protein>
    <submittedName>
        <fullName evidence="3">DUF4142 domain-containing protein</fullName>
    </submittedName>
</protein>
<dbReference type="PROSITE" id="PS51257">
    <property type="entry name" value="PROKAR_LIPOPROTEIN"/>
    <property type="match status" value="1"/>
</dbReference>
<dbReference type="PANTHER" id="PTHR38593">
    <property type="entry name" value="BLR2558 PROTEIN"/>
    <property type="match status" value="1"/>
</dbReference>
<reference evidence="3 4" key="1">
    <citation type="submission" date="2018-11" db="EMBL/GenBank/DDBJ databases">
        <title>Draft genome sequence of Ferruginibacter sp. BO-59.</title>
        <authorList>
            <person name="Im W.T."/>
        </authorList>
    </citation>
    <scope>NUCLEOTIDE SEQUENCE [LARGE SCALE GENOMIC DNA]</scope>
    <source>
        <strain evidence="3 4">BO-59</strain>
    </source>
</reference>
<dbReference type="EMBL" id="RJJR01000013">
    <property type="protein sequence ID" value="RNI34613.1"/>
    <property type="molecule type" value="Genomic_DNA"/>
</dbReference>
<feature type="domain" description="DUF4142" evidence="2">
    <location>
        <begin position="35"/>
        <end position="169"/>
    </location>
</feature>
<comment type="caution">
    <text evidence="3">The sequence shown here is derived from an EMBL/GenBank/DDBJ whole genome shotgun (WGS) entry which is preliminary data.</text>
</comment>
<evidence type="ECO:0000313" key="3">
    <source>
        <dbReference type="EMBL" id="RNI34613.1"/>
    </source>
</evidence>
<gene>
    <name evidence="3" type="ORF">EFY79_15700</name>
</gene>
<dbReference type="RefSeq" id="WP_123121674.1">
    <property type="nucleotide sequence ID" value="NZ_RJJR01000013.1"/>
</dbReference>
<sequence>MKITTKSFIACAALSVSLFACTKDKTKTSNTLNDADKTFMMQVSAANSAEVAAGALASTMGEDVMIKSFGDTMVAQHTTAQADLKSVGTTVGVDVKDSVDANHTTLLQTLQGLSGRAFDSTYIINQIADHQKTVTDFQTELSSGSRTEVKDFANKYLPKIQIHLQKADSIATEMHFK</sequence>
<dbReference type="PANTHER" id="PTHR38593:SF1">
    <property type="entry name" value="BLR2558 PROTEIN"/>
    <property type="match status" value="1"/>
</dbReference>
<dbReference type="Gene3D" id="1.20.1260.10">
    <property type="match status" value="1"/>
</dbReference>
<dbReference type="InterPro" id="IPR025419">
    <property type="entry name" value="DUF4142"/>
</dbReference>
<dbReference type="Proteomes" id="UP000267223">
    <property type="component" value="Unassembled WGS sequence"/>
</dbReference>
<dbReference type="OrthoDB" id="9101320at2"/>
<evidence type="ECO:0000259" key="2">
    <source>
        <dbReference type="Pfam" id="PF13628"/>
    </source>
</evidence>
<keyword evidence="1" id="KW-0732">Signal</keyword>
<dbReference type="InterPro" id="IPR012347">
    <property type="entry name" value="Ferritin-like"/>
</dbReference>
<dbReference type="Pfam" id="PF13628">
    <property type="entry name" value="DUF4142"/>
    <property type="match status" value="1"/>
</dbReference>
<organism evidence="3 4">
    <name type="scientific">Hanamia caeni</name>
    <dbReference type="NCBI Taxonomy" id="2294116"/>
    <lineage>
        <taxon>Bacteria</taxon>
        <taxon>Pseudomonadati</taxon>
        <taxon>Bacteroidota</taxon>
        <taxon>Chitinophagia</taxon>
        <taxon>Chitinophagales</taxon>
        <taxon>Chitinophagaceae</taxon>
        <taxon>Hanamia</taxon>
    </lineage>
</organism>
<accession>A0A3M9NBH7</accession>
<feature type="signal peptide" evidence="1">
    <location>
        <begin position="1"/>
        <end position="22"/>
    </location>
</feature>
<dbReference type="AlphaFoldDB" id="A0A3M9NBH7"/>
<evidence type="ECO:0000313" key="4">
    <source>
        <dbReference type="Proteomes" id="UP000267223"/>
    </source>
</evidence>